<sequence>MTKPAVVFSQQHPEPIYDRPRADRLESGNPLRTTWTHYTSQDGVLDCGIWACEPGRWRIAFADNKAEFFCVIEGVVRLHDAEGRVSEIGAGEAAVIPAGFIGQFEVVEAVRKYYVIVETPTSGGL</sequence>
<evidence type="ECO:0000313" key="2">
    <source>
        <dbReference type="EMBL" id="MBB5018788.1"/>
    </source>
</evidence>
<dbReference type="Pfam" id="PF05899">
    <property type="entry name" value="Cupin_3"/>
    <property type="match status" value="1"/>
</dbReference>
<organism evidence="2 3">
    <name type="scientific">Chitinivorax tropicus</name>
    <dbReference type="NCBI Taxonomy" id="714531"/>
    <lineage>
        <taxon>Bacteria</taxon>
        <taxon>Pseudomonadati</taxon>
        <taxon>Pseudomonadota</taxon>
        <taxon>Betaproteobacteria</taxon>
        <taxon>Chitinivorax</taxon>
    </lineage>
</organism>
<comment type="caution">
    <text evidence="2">The sequence shown here is derived from an EMBL/GenBank/DDBJ whole genome shotgun (WGS) entry which is preliminary data.</text>
</comment>
<dbReference type="Gene3D" id="2.60.120.10">
    <property type="entry name" value="Jelly Rolls"/>
    <property type="match status" value="1"/>
</dbReference>
<dbReference type="RefSeq" id="WP_184038628.1">
    <property type="nucleotide sequence ID" value="NZ_JACHHY010000011.1"/>
</dbReference>
<feature type="domain" description="(S)-ureidoglycine aminohydrolase cupin" evidence="1">
    <location>
        <begin position="40"/>
        <end position="114"/>
    </location>
</feature>
<protein>
    <recommendedName>
        <fullName evidence="1">(S)-ureidoglycine aminohydrolase cupin domain-containing protein</fullName>
    </recommendedName>
</protein>
<dbReference type="InterPro" id="IPR014710">
    <property type="entry name" value="RmlC-like_jellyroll"/>
</dbReference>
<dbReference type="PANTHER" id="PTHR40943">
    <property type="entry name" value="CYTOPLASMIC PROTEIN-RELATED"/>
    <property type="match status" value="1"/>
</dbReference>
<evidence type="ECO:0000313" key="3">
    <source>
        <dbReference type="Proteomes" id="UP000575898"/>
    </source>
</evidence>
<gene>
    <name evidence="2" type="ORF">HNQ59_002081</name>
</gene>
<name>A0A840MJG8_9PROT</name>
<dbReference type="InterPro" id="IPR008579">
    <property type="entry name" value="UGlyAH_Cupin_dom"/>
</dbReference>
<evidence type="ECO:0000259" key="1">
    <source>
        <dbReference type="Pfam" id="PF05899"/>
    </source>
</evidence>
<dbReference type="AlphaFoldDB" id="A0A840MJG8"/>
<reference evidence="2 3" key="1">
    <citation type="submission" date="2020-08" db="EMBL/GenBank/DDBJ databases">
        <title>Genomic Encyclopedia of Type Strains, Phase IV (KMG-IV): sequencing the most valuable type-strain genomes for metagenomic binning, comparative biology and taxonomic classification.</title>
        <authorList>
            <person name="Goeker M."/>
        </authorList>
    </citation>
    <scope>NUCLEOTIDE SEQUENCE [LARGE SCALE GENOMIC DNA]</scope>
    <source>
        <strain evidence="2 3">DSM 27165</strain>
    </source>
</reference>
<dbReference type="CDD" id="cd02227">
    <property type="entry name" value="cupin_TM1112-like"/>
    <property type="match status" value="1"/>
</dbReference>
<dbReference type="EMBL" id="JACHHY010000011">
    <property type="protein sequence ID" value="MBB5018788.1"/>
    <property type="molecule type" value="Genomic_DNA"/>
</dbReference>
<accession>A0A840MJG8</accession>
<dbReference type="InterPro" id="IPR011051">
    <property type="entry name" value="RmlC_Cupin_sf"/>
</dbReference>
<dbReference type="SUPFAM" id="SSF51182">
    <property type="entry name" value="RmlC-like cupins"/>
    <property type="match status" value="1"/>
</dbReference>
<dbReference type="Proteomes" id="UP000575898">
    <property type="component" value="Unassembled WGS sequence"/>
</dbReference>
<dbReference type="PANTHER" id="PTHR40943:SF1">
    <property type="entry name" value="CYTOPLASMIC PROTEIN"/>
    <property type="match status" value="1"/>
</dbReference>
<proteinExistence type="predicted"/>
<keyword evidence="3" id="KW-1185">Reference proteome</keyword>